<protein>
    <recommendedName>
        <fullName evidence="3">F-box domain-containing protein</fullName>
    </recommendedName>
</protein>
<keyword evidence="2" id="KW-1185">Reference proteome</keyword>
<proteinExistence type="predicted"/>
<dbReference type="EMBL" id="MCFA01000095">
    <property type="protein sequence ID" value="ORY08784.1"/>
    <property type="molecule type" value="Genomic_DNA"/>
</dbReference>
<dbReference type="OrthoDB" id="2997776at2759"/>
<dbReference type="STRING" id="1231657.A0A1Y1ZF30"/>
<name>A0A1Y1ZF30_9PLEO</name>
<reference evidence="1 2" key="1">
    <citation type="submission" date="2016-07" db="EMBL/GenBank/DDBJ databases">
        <title>Pervasive Adenine N6-methylation of Active Genes in Fungi.</title>
        <authorList>
            <consortium name="DOE Joint Genome Institute"/>
            <person name="Mondo S.J."/>
            <person name="Dannebaum R.O."/>
            <person name="Kuo R.C."/>
            <person name="Labutti K."/>
            <person name="Haridas S."/>
            <person name="Kuo A."/>
            <person name="Salamov A."/>
            <person name="Ahrendt S.R."/>
            <person name="Lipzen A."/>
            <person name="Sullivan W."/>
            <person name="Andreopoulos W.B."/>
            <person name="Clum A."/>
            <person name="Lindquist E."/>
            <person name="Daum C."/>
            <person name="Ramamoorthy G.K."/>
            <person name="Gryganskyi A."/>
            <person name="Culley D."/>
            <person name="Magnuson J.K."/>
            <person name="James T.Y."/>
            <person name="O'Malley M.A."/>
            <person name="Stajich J.E."/>
            <person name="Spatafora J.W."/>
            <person name="Visel A."/>
            <person name="Grigoriev I.V."/>
        </authorList>
    </citation>
    <scope>NUCLEOTIDE SEQUENCE [LARGE SCALE GENOMIC DNA]</scope>
    <source>
        <strain evidence="1 2">CBS 115471</strain>
    </source>
</reference>
<evidence type="ECO:0000313" key="2">
    <source>
        <dbReference type="Proteomes" id="UP000193144"/>
    </source>
</evidence>
<organism evidence="1 2">
    <name type="scientific">Clohesyomyces aquaticus</name>
    <dbReference type="NCBI Taxonomy" id="1231657"/>
    <lineage>
        <taxon>Eukaryota</taxon>
        <taxon>Fungi</taxon>
        <taxon>Dikarya</taxon>
        <taxon>Ascomycota</taxon>
        <taxon>Pezizomycotina</taxon>
        <taxon>Dothideomycetes</taxon>
        <taxon>Pleosporomycetidae</taxon>
        <taxon>Pleosporales</taxon>
        <taxon>Lindgomycetaceae</taxon>
        <taxon>Clohesyomyces</taxon>
    </lineage>
</organism>
<comment type="caution">
    <text evidence="1">The sequence shown here is derived from an EMBL/GenBank/DDBJ whole genome shotgun (WGS) entry which is preliminary data.</text>
</comment>
<evidence type="ECO:0000313" key="1">
    <source>
        <dbReference type="EMBL" id="ORY08784.1"/>
    </source>
</evidence>
<dbReference type="Proteomes" id="UP000193144">
    <property type="component" value="Unassembled WGS sequence"/>
</dbReference>
<dbReference type="AlphaFoldDB" id="A0A1Y1ZF30"/>
<accession>A0A1Y1ZF30</accession>
<sequence length="325" mass="37657">MASASKAPPSDSKSPGSPCWESVCPSLPPELWIRILSHHTDLLHLWTTCRLVSPTFLAYVEQAFAETHLRTARIDFQLEKHNLGGRTRRPEIPCTFDRFGGSDGNQDGNGRDVVWFTDHRSREEEDVYDEVMERWADRVRTSKPETPHYIISLGSIVNDTALPGLKFDANGRGVSFRWREMLTLFFREQAWFLQLRKGWQAGIKKRVVEDRQRQLSGDMVKPGWMPSWETSKLELRKDIRRRRLREAYQENEEMQWAVGSLKYFERCSAYAQGSKAFNLVTNIRIPGASVGEKWFGSVNLLQGLYLDEWSCLHRIDVKEEHLGLQ</sequence>
<evidence type="ECO:0008006" key="3">
    <source>
        <dbReference type="Google" id="ProtNLM"/>
    </source>
</evidence>
<gene>
    <name evidence="1" type="ORF">BCR34DRAFT_488262</name>
</gene>
<dbReference type="CDD" id="cd09917">
    <property type="entry name" value="F-box_SF"/>
    <property type="match status" value="1"/>
</dbReference>